<dbReference type="EMBL" id="QYZD01000014">
    <property type="protein sequence ID" value="RJG22799.1"/>
    <property type="molecule type" value="Genomic_DNA"/>
</dbReference>
<name>A0A3A3GG16_PANTH</name>
<proteinExistence type="predicted"/>
<evidence type="ECO:0000313" key="1">
    <source>
        <dbReference type="EMBL" id="RJG22799.1"/>
    </source>
</evidence>
<comment type="caution">
    <text evidence="1">The sequence shown here is derived from an EMBL/GenBank/DDBJ whole genome shotgun (WGS) entry which is preliminary data.</text>
</comment>
<dbReference type="InterPro" id="IPR038076">
    <property type="entry name" value="MgtE_N_sf"/>
</dbReference>
<evidence type="ECO:0000313" key="2">
    <source>
        <dbReference type="Proteomes" id="UP000266177"/>
    </source>
</evidence>
<protein>
    <submittedName>
        <fullName evidence="1">Uncharacterized protein</fullName>
    </submittedName>
</protein>
<gene>
    <name evidence="1" type="ORF">DQX05_16345</name>
</gene>
<sequence>MMIRLNEYRYKEEYTYHLLQSLKNGEAEVFRKDFQELHPSDRAHFFLELSESGRCRVYSVLSPGEFGELYAELTSGMQTRCMQELNRPPAAQMLNKSG</sequence>
<dbReference type="Proteomes" id="UP000266177">
    <property type="component" value="Unassembled WGS sequence"/>
</dbReference>
<dbReference type="SUPFAM" id="SSF158791">
    <property type="entry name" value="MgtE N-terminal domain-like"/>
    <property type="match status" value="1"/>
</dbReference>
<dbReference type="Gene3D" id="1.25.60.10">
    <property type="entry name" value="MgtE N-terminal domain-like"/>
    <property type="match status" value="1"/>
</dbReference>
<dbReference type="OrthoDB" id="9790355at2"/>
<dbReference type="AlphaFoldDB" id="A0A3A3GG16"/>
<accession>A0A3A3GG16</accession>
<dbReference type="RefSeq" id="WP_119794609.1">
    <property type="nucleotide sequence ID" value="NZ_QYZD01000014.1"/>
</dbReference>
<reference evidence="1 2" key="1">
    <citation type="submission" date="2018-09" db="EMBL/GenBank/DDBJ databases">
        <title>Paenibacillus SK2017-BO5.</title>
        <authorList>
            <person name="Piskunova J.V."/>
            <person name="Dubiley S.A."/>
            <person name="Severinov K.V."/>
        </authorList>
    </citation>
    <scope>NUCLEOTIDE SEQUENCE [LARGE SCALE GENOMIC DNA]</scope>
    <source>
        <strain evidence="1 2">BO5</strain>
    </source>
</reference>
<organism evidence="1 2">
    <name type="scientific">Paenibacillus thiaminolyticus</name>
    <name type="common">Bacillus thiaminolyticus</name>
    <dbReference type="NCBI Taxonomy" id="49283"/>
    <lineage>
        <taxon>Bacteria</taxon>
        <taxon>Bacillati</taxon>
        <taxon>Bacillota</taxon>
        <taxon>Bacilli</taxon>
        <taxon>Bacillales</taxon>
        <taxon>Paenibacillaceae</taxon>
        <taxon>Paenibacillus</taxon>
    </lineage>
</organism>